<gene>
    <name evidence="2" type="ORF">ACFPQ9_42290</name>
</gene>
<reference evidence="3" key="1">
    <citation type="journal article" date="2019" name="Int. J. Syst. Evol. Microbiol.">
        <title>The Global Catalogue of Microorganisms (GCM) 10K type strain sequencing project: providing services to taxonomists for standard genome sequencing and annotation.</title>
        <authorList>
            <consortium name="The Broad Institute Genomics Platform"/>
            <consortium name="The Broad Institute Genome Sequencing Center for Infectious Disease"/>
            <person name="Wu L."/>
            <person name="Ma J."/>
        </authorList>
    </citation>
    <scope>NUCLEOTIDE SEQUENCE [LARGE SCALE GENOMIC DNA]</scope>
    <source>
        <strain evidence="3">KCTC 42586</strain>
    </source>
</reference>
<proteinExistence type="predicted"/>
<feature type="region of interest" description="Disordered" evidence="1">
    <location>
        <begin position="166"/>
        <end position="190"/>
    </location>
</feature>
<evidence type="ECO:0000256" key="1">
    <source>
        <dbReference type="SAM" id="MobiDB-lite"/>
    </source>
</evidence>
<name>A0ABW0CZZ8_STRCD</name>
<keyword evidence="3" id="KW-1185">Reference proteome</keyword>
<dbReference type="EMBL" id="JBHSKM010000049">
    <property type="protein sequence ID" value="MFC5220457.1"/>
    <property type="molecule type" value="Genomic_DNA"/>
</dbReference>
<organism evidence="2 3">
    <name type="scientific">Streptomyces coerulescens</name>
    <dbReference type="NCBI Taxonomy" id="29304"/>
    <lineage>
        <taxon>Bacteria</taxon>
        <taxon>Bacillati</taxon>
        <taxon>Actinomycetota</taxon>
        <taxon>Actinomycetes</taxon>
        <taxon>Kitasatosporales</taxon>
        <taxon>Streptomycetaceae</taxon>
        <taxon>Streptomyces</taxon>
    </lineage>
</organism>
<sequence>MIPDLRKWVDQEVNDSFNGLFGRFKGVHRFINRLLNEAEARRAAALEREGPLEWHLEDLEEVLGNRVDAELRRVPLPRGWEPETKLKAIMQALNYVDRGGLSDQQRKYFHLECIAALSRERCAALMGGIAEGTVAVYASTSWKEMEDNGEDIEALAWFVQRIGGRCPREAPSDDFDESDTGDSETDGGDE</sequence>
<comment type="caution">
    <text evidence="2">The sequence shown here is derived from an EMBL/GenBank/DDBJ whole genome shotgun (WGS) entry which is preliminary data.</text>
</comment>
<evidence type="ECO:0000313" key="2">
    <source>
        <dbReference type="EMBL" id="MFC5220457.1"/>
    </source>
</evidence>
<dbReference type="Proteomes" id="UP001596263">
    <property type="component" value="Unassembled WGS sequence"/>
</dbReference>
<protein>
    <submittedName>
        <fullName evidence="2">Uncharacterized protein</fullName>
    </submittedName>
</protein>
<dbReference type="RefSeq" id="WP_380865239.1">
    <property type="nucleotide sequence ID" value="NZ_JBHSKM010000049.1"/>
</dbReference>
<accession>A0ABW0CZZ8</accession>
<evidence type="ECO:0000313" key="3">
    <source>
        <dbReference type="Proteomes" id="UP001596263"/>
    </source>
</evidence>
<feature type="compositionally biased region" description="Acidic residues" evidence="1">
    <location>
        <begin position="172"/>
        <end position="190"/>
    </location>
</feature>